<dbReference type="PANTHER" id="PTHR14155:SF627">
    <property type="entry name" value="OS06G0192800 PROTEIN"/>
    <property type="match status" value="1"/>
</dbReference>
<dbReference type="PANTHER" id="PTHR14155">
    <property type="entry name" value="RING FINGER DOMAIN-CONTAINING"/>
    <property type="match status" value="1"/>
</dbReference>
<evidence type="ECO:0000256" key="1">
    <source>
        <dbReference type="ARBA" id="ARBA00022723"/>
    </source>
</evidence>
<evidence type="ECO:0000256" key="4">
    <source>
        <dbReference type="PROSITE-ProRule" id="PRU00175"/>
    </source>
</evidence>
<dbReference type="InterPro" id="IPR013083">
    <property type="entry name" value="Znf_RING/FYVE/PHD"/>
</dbReference>
<feature type="domain" description="RING-type" evidence="6">
    <location>
        <begin position="562"/>
        <end position="606"/>
    </location>
</feature>
<dbReference type="SUPFAM" id="SSF57850">
    <property type="entry name" value="RING/U-box"/>
    <property type="match status" value="1"/>
</dbReference>
<dbReference type="STRING" id="357750.A0A2S6CGA3"/>
<feature type="compositionally biased region" description="Low complexity" evidence="5">
    <location>
        <begin position="376"/>
        <end position="392"/>
    </location>
</feature>
<dbReference type="AlphaFoldDB" id="A0A2S6CGA3"/>
<dbReference type="CDD" id="cd16448">
    <property type="entry name" value="RING-H2"/>
    <property type="match status" value="1"/>
</dbReference>
<feature type="region of interest" description="Disordered" evidence="5">
    <location>
        <begin position="298"/>
        <end position="333"/>
    </location>
</feature>
<evidence type="ECO:0000259" key="6">
    <source>
        <dbReference type="PROSITE" id="PS50089"/>
    </source>
</evidence>
<keyword evidence="2 4" id="KW-0863">Zinc-finger</keyword>
<dbReference type="PROSITE" id="PS50089">
    <property type="entry name" value="ZF_RING_2"/>
    <property type="match status" value="1"/>
</dbReference>
<evidence type="ECO:0000313" key="7">
    <source>
        <dbReference type="EMBL" id="PPJ58759.1"/>
    </source>
</evidence>
<evidence type="ECO:0000256" key="5">
    <source>
        <dbReference type="SAM" id="MobiDB-lite"/>
    </source>
</evidence>
<accession>A0A2S6CGA3</accession>
<dbReference type="GO" id="GO:0008270">
    <property type="term" value="F:zinc ion binding"/>
    <property type="evidence" value="ECO:0007669"/>
    <property type="project" value="UniProtKB-KW"/>
</dbReference>
<feature type="region of interest" description="Disordered" evidence="5">
    <location>
        <begin position="509"/>
        <end position="531"/>
    </location>
</feature>
<evidence type="ECO:0000256" key="2">
    <source>
        <dbReference type="ARBA" id="ARBA00022771"/>
    </source>
</evidence>
<dbReference type="Gene3D" id="3.30.40.10">
    <property type="entry name" value="Zinc/RING finger domain, C3HC4 (zinc finger)"/>
    <property type="match status" value="1"/>
</dbReference>
<dbReference type="InterPro" id="IPR053238">
    <property type="entry name" value="RING-H2_zinc_finger"/>
</dbReference>
<reference evidence="8" key="1">
    <citation type="journal article" date="2017" name="bioRxiv">
        <title>Conservation of a gene cluster reveals novel cercosporin biosynthetic mechanisms and extends production to the genus Colletotrichum.</title>
        <authorList>
            <person name="de Jonge R."/>
            <person name="Ebert M.K."/>
            <person name="Huitt-Roehl C.R."/>
            <person name="Pal P."/>
            <person name="Suttle J.C."/>
            <person name="Spanner R.E."/>
            <person name="Neubauer J.D."/>
            <person name="Jurick W.M.II."/>
            <person name="Stott K.A."/>
            <person name="Secor G.A."/>
            <person name="Thomma B.P.H.J."/>
            <person name="Van de Peer Y."/>
            <person name="Townsend C.A."/>
            <person name="Bolton M.D."/>
        </authorList>
    </citation>
    <scope>NUCLEOTIDE SEQUENCE [LARGE SCALE GENOMIC DNA]</scope>
    <source>
        <strain evidence="8">CBS538.71</strain>
    </source>
</reference>
<dbReference type="EMBL" id="PNEN01000448">
    <property type="protein sequence ID" value="PPJ58759.1"/>
    <property type="molecule type" value="Genomic_DNA"/>
</dbReference>
<feature type="region of interest" description="Disordered" evidence="5">
    <location>
        <begin position="376"/>
        <end position="484"/>
    </location>
</feature>
<organism evidence="7 8">
    <name type="scientific">Cercospora berteroae</name>
    <dbReference type="NCBI Taxonomy" id="357750"/>
    <lineage>
        <taxon>Eukaryota</taxon>
        <taxon>Fungi</taxon>
        <taxon>Dikarya</taxon>
        <taxon>Ascomycota</taxon>
        <taxon>Pezizomycotina</taxon>
        <taxon>Dothideomycetes</taxon>
        <taxon>Dothideomycetidae</taxon>
        <taxon>Mycosphaerellales</taxon>
        <taxon>Mycosphaerellaceae</taxon>
        <taxon>Cercospora</taxon>
    </lineage>
</organism>
<dbReference type="InterPro" id="IPR001841">
    <property type="entry name" value="Znf_RING"/>
</dbReference>
<dbReference type="OrthoDB" id="8062037at2759"/>
<feature type="compositionally biased region" description="Pro residues" evidence="5">
    <location>
        <begin position="442"/>
        <end position="470"/>
    </location>
</feature>
<comment type="caution">
    <text evidence="7">The sequence shown here is derived from an EMBL/GenBank/DDBJ whole genome shotgun (WGS) entry which is preliminary data.</text>
</comment>
<keyword evidence="8" id="KW-1185">Reference proteome</keyword>
<name>A0A2S6CGA3_9PEZI</name>
<keyword evidence="3" id="KW-0862">Zinc</keyword>
<keyword evidence="1" id="KW-0479">Metal-binding</keyword>
<dbReference type="Proteomes" id="UP000237631">
    <property type="component" value="Unassembled WGS sequence"/>
</dbReference>
<evidence type="ECO:0000313" key="8">
    <source>
        <dbReference type="Proteomes" id="UP000237631"/>
    </source>
</evidence>
<evidence type="ECO:0000256" key="3">
    <source>
        <dbReference type="ARBA" id="ARBA00022833"/>
    </source>
</evidence>
<dbReference type="SMART" id="SM00184">
    <property type="entry name" value="RING"/>
    <property type="match status" value="1"/>
</dbReference>
<dbReference type="Pfam" id="PF13639">
    <property type="entry name" value="zf-RING_2"/>
    <property type="match status" value="1"/>
</dbReference>
<protein>
    <recommendedName>
        <fullName evidence="6">RING-type domain-containing protein</fullName>
    </recommendedName>
</protein>
<proteinExistence type="predicted"/>
<gene>
    <name evidence="7" type="ORF">CBER1_08379</name>
</gene>
<sequence>MTASMHTVKLGTIILVRREHVYYTSSSLLMVTVANETDEQCLNSIQVQAIPTSAVSTELRDHLLQFENADDVLRSHHVLQSLVTTAQRNGPPALLSQFVGIRDRMFPDPSGGAVRKYLLGDKCPNPSCQDGYCTGRERIYQAYPFLQAGLWPEVLHWYMSEVRDSPMLCLACYGFKTVRSNERIAVASLMINTGRQRPTIAVAQRIDDHRSHLTHVLRPSLGHNNASEHSRSDVPHFAGTGFSRSFNEVTSGFSTDESASLIAGMSPTSKFQGTRSDISATLGLARDSSGHLKYLNPTLRGGDGNPAHPTRRSTQQQLESIGGSGQGRSIRTPVPAARQTTNLTPAQLAGRAARARYEQLRALQVAESQARQSALAVSPISSSSRIAPSAALCPGSSRTRTSGHRPPRAEVGQSRSSALSAAGVPRISTNSRPATAETPIPRTVPQPPIQPPITQPLPVIPETPQPPNPPSALRSGSPGWQEIPPSLQQQWQATPTWQPIPPTLQQQWSNESDWQPIPPDMVEEMQKSNPTYPARQQAIQDMAKSRFKNWIKRNRKKGDGKCPVCLCLLGDNGDETYILTTLCGHDFHEECVLEWFKTNDGCPVCRMKQE</sequence>